<gene>
    <name evidence="16" type="ORF">SAMN05216480_101281</name>
</gene>
<keyword evidence="3" id="KW-1003">Cell membrane</keyword>
<dbReference type="OrthoDB" id="9766847at2"/>
<dbReference type="PANTHER" id="PTHR30627">
    <property type="entry name" value="PEPTIDOGLYCAN D,D-TRANSPEPTIDASE"/>
    <property type="match status" value="1"/>
</dbReference>
<dbReference type="Pfam" id="PF03717">
    <property type="entry name" value="PBP_dimer"/>
    <property type="match status" value="1"/>
</dbReference>
<dbReference type="InterPro" id="IPR036138">
    <property type="entry name" value="PBP_dimer_sf"/>
</dbReference>
<sequence length="624" mass="70753">MRKLFLATSIIVIALVIIARLSYLQLFDEDISNNFMDDIAIEAKYTYPERGYIYDRTGKLLVSNAPAYDIMVIPNKMRDIDTLKFCELMDIPREEFDKKINKAKVYSPRLPSVFMPQLSKKEYAAIQERMYKYPGFYVQKRMLRDYQTHSGANVLGYISEVNDWEAKNKIGYQPGELIGRSGVETVYENDLRGKKGVKFIQKDIYNRILGSYKDGRYDTLPVQGKDIQITIDDELESYGEALMANKRGGIVAIEPSSGEILALVTAPNFDPDLLVGRKRSKNFTKFYNDSIAKPLYDRGLLAQYPPGSPFKTIMALIGLQEGVITPDTKVTCYHGYHYGRKGFMGCHCGPSGTVNDLNRAIYKSCNSYFSDTYRRVIQKYPTSKEGVDAWSKHVKSFGLGDYLHNDLATGRKGYIPDGSTYDRWYGENHWFYTNNISNAIGQGEILTTPIQLANVAAIIANRGFYYTPHIVKSVNDQPLEDPQYTKPKYTTIDKEYFEPVIQGMYDVYRKGTAARAQVDSIHIGGKTGTSQNSTTIGGIKYDLADHSIFIAIAPIENPKIALAVFVENGVWGSRYAAPIASLMIEKYIKGHITRTDLERRMFETGLQDEYDKILHPELLTPHNK</sequence>
<evidence type="ECO:0000256" key="4">
    <source>
        <dbReference type="ARBA" id="ARBA00022519"/>
    </source>
</evidence>
<keyword evidence="9" id="KW-0133">Cell shape</keyword>
<dbReference type="NCBIfam" id="TIGR03423">
    <property type="entry name" value="pbp2_mrdA"/>
    <property type="match status" value="1"/>
</dbReference>
<evidence type="ECO:0000256" key="12">
    <source>
        <dbReference type="ARBA" id="ARBA00023136"/>
    </source>
</evidence>
<dbReference type="Gene3D" id="3.40.710.10">
    <property type="entry name" value="DD-peptidase/beta-lactamase superfamily"/>
    <property type="match status" value="1"/>
</dbReference>
<dbReference type="RefSeq" id="WP_093021956.1">
    <property type="nucleotide sequence ID" value="NZ_FPBK01000001.1"/>
</dbReference>
<dbReference type="InterPro" id="IPR017790">
    <property type="entry name" value="Penicillin-binding_protein_2"/>
</dbReference>
<evidence type="ECO:0000256" key="11">
    <source>
        <dbReference type="ARBA" id="ARBA00022989"/>
    </source>
</evidence>
<organism evidence="16 17">
    <name type="scientific">Pustulibacterium marinum</name>
    <dbReference type="NCBI Taxonomy" id="1224947"/>
    <lineage>
        <taxon>Bacteria</taxon>
        <taxon>Pseudomonadati</taxon>
        <taxon>Bacteroidota</taxon>
        <taxon>Flavobacteriia</taxon>
        <taxon>Flavobacteriales</taxon>
        <taxon>Flavobacteriaceae</taxon>
        <taxon>Pustulibacterium</taxon>
    </lineage>
</organism>
<evidence type="ECO:0000256" key="10">
    <source>
        <dbReference type="ARBA" id="ARBA00022984"/>
    </source>
</evidence>
<dbReference type="GO" id="GO:0008360">
    <property type="term" value="P:regulation of cell shape"/>
    <property type="evidence" value="ECO:0007669"/>
    <property type="project" value="UniProtKB-KW"/>
</dbReference>
<keyword evidence="4" id="KW-0997">Cell inner membrane</keyword>
<accession>A0A1I7EV49</accession>
<dbReference type="InterPro" id="IPR001460">
    <property type="entry name" value="PCN-bd_Tpept"/>
</dbReference>
<comment type="subcellular location">
    <subcellularLocation>
        <location evidence="2">Cell membrane</location>
    </subcellularLocation>
    <subcellularLocation>
        <location evidence="1">Membrane</location>
        <topology evidence="1">Single-pass membrane protein</topology>
    </subcellularLocation>
</comment>
<evidence type="ECO:0000256" key="8">
    <source>
        <dbReference type="ARBA" id="ARBA00022801"/>
    </source>
</evidence>
<dbReference type="SUPFAM" id="SSF56601">
    <property type="entry name" value="beta-lactamase/transpeptidase-like"/>
    <property type="match status" value="1"/>
</dbReference>
<name>A0A1I7EV49_9FLAO</name>
<evidence type="ECO:0000259" key="14">
    <source>
        <dbReference type="Pfam" id="PF00905"/>
    </source>
</evidence>
<evidence type="ECO:0000256" key="9">
    <source>
        <dbReference type="ARBA" id="ARBA00022960"/>
    </source>
</evidence>
<dbReference type="InterPro" id="IPR012338">
    <property type="entry name" value="Beta-lactam/transpept-like"/>
</dbReference>
<dbReference type="GO" id="GO:0005886">
    <property type="term" value="C:plasma membrane"/>
    <property type="evidence" value="ECO:0007669"/>
    <property type="project" value="UniProtKB-SubCell"/>
</dbReference>
<dbReference type="GO" id="GO:0009002">
    <property type="term" value="F:serine-type D-Ala-D-Ala carboxypeptidase activity"/>
    <property type="evidence" value="ECO:0007669"/>
    <property type="project" value="InterPro"/>
</dbReference>
<keyword evidence="11" id="KW-1133">Transmembrane helix</keyword>
<keyword evidence="8" id="KW-0378">Hydrolase</keyword>
<dbReference type="Proteomes" id="UP000199138">
    <property type="component" value="Unassembled WGS sequence"/>
</dbReference>
<dbReference type="PANTHER" id="PTHR30627:SF2">
    <property type="entry name" value="PEPTIDOGLYCAN D,D-TRANSPEPTIDASE MRDA"/>
    <property type="match status" value="1"/>
</dbReference>
<keyword evidence="12" id="KW-0472">Membrane</keyword>
<evidence type="ECO:0000313" key="17">
    <source>
        <dbReference type="Proteomes" id="UP000199138"/>
    </source>
</evidence>
<evidence type="ECO:0000256" key="3">
    <source>
        <dbReference type="ARBA" id="ARBA00022475"/>
    </source>
</evidence>
<dbReference type="Gene3D" id="3.90.1310.10">
    <property type="entry name" value="Penicillin-binding protein 2a (Domain 2)"/>
    <property type="match status" value="1"/>
</dbReference>
<dbReference type="GO" id="GO:0008658">
    <property type="term" value="F:penicillin binding"/>
    <property type="evidence" value="ECO:0007669"/>
    <property type="project" value="InterPro"/>
</dbReference>
<dbReference type="EMBL" id="FPBK01000001">
    <property type="protein sequence ID" value="SFU27814.1"/>
    <property type="molecule type" value="Genomic_DNA"/>
</dbReference>
<dbReference type="STRING" id="1224947.SAMN05216480_101281"/>
<dbReference type="Pfam" id="PF00905">
    <property type="entry name" value="Transpeptidase"/>
    <property type="match status" value="1"/>
</dbReference>
<evidence type="ECO:0000259" key="15">
    <source>
        <dbReference type="Pfam" id="PF03717"/>
    </source>
</evidence>
<dbReference type="InterPro" id="IPR005311">
    <property type="entry name" value="PBP_dimer"/>
</dbReference>
<evidence type="ECO:0000256" key="1">
    <source>
        <dbReference type="ARBA" id="ARBA00004167"/>
    </source>
</evidence>
<feature type="domain" description="Penicillin-binding protein dimerisation" evidence="15">
    <location>
        <begin position="46"/>
        <end position="210"/>
    </location>
</feature>
<dbReference type="GO" id="GO:0071555">
    <property type="term" value="P:cell wall organization"/>
    <property type="evidence" value="ECO:0007669"/>
    <property type="project" value="UniProtKB-KW"/>
</dbReference>
<dbReference type="AlphaFoldDB" id="A0A1I7EV49"/>
<protein>
    <submittedName>
        <fullName evidence="16">Penicillin-binding protein 2</fullName>
    </submittedName>
</protein>
<dbReference type="Gene3D" id="3.30.1390.30">
    <property type="entry name" value="Penicillin-binding protein 2a, domain 3"/>
    <property type="match status" value="1"/>
</dbReference>
<keyword evidence="10" id="KW-0573">Peptidoglycan synthesis</keyword>
<keyword evidence="13" id="KW-0961">Cell wall biogenesis/degradation</keyword>
<evidence type="ECO:0000256" key="6">
    <source>
        <dbReference type="ARBA" id="ARBA00022670"/>
    </source>
</evidence>
<reference evidence="16 17" key="1">
    <citation type="submission" date="2016-10" db="EMBL/GenBank/DDBJ databases">
        <authorList>
            <person name="de Groot N.N."/>
        </authorList>
    </citation>
    <scope>NUCLEOTIDE SEQUENCE [LARGE SCALE GENOMIC DNA]</scope>
    <source>
        <strain evidence="16 17">CGMCC 1.12333</strain>
    </source>
</reference>
<dbReference type="GO" id="GO:0071972">
    <property type="term" value="F:peptidoglycan L,D-transpeptidase activity"/>
    <property type="evidence" value="ECO:0007669"/>
    <property type="project" value="TreeGrafter"/>
</dbReference>
<dbReference type="GO" id="GO:0006508">
    <property type="term" value="P:proteolysis"/>
    <property type="evidence" value="ECO:0007669"/>
    <property type="project" value="UniProtKB-KW"/>
</dbReference>
<evidence type="ECO:0000256" key="2">
    <source>
        <dbReference type="ARBA" id="ARBA00004236"/>
    </source>
</evidence>
<evidence type="ECO:0000313" key="16">
    <source>
        <dbReference type="EMBL" id="SFU27814.1"/>
    </source>
</evidence>
<dbReference type="SUPFAM" id="SSF56519">
    <property type="entry name" value="Penicillin binding protein dimerisation domain"/>
    <property type="match status" value="1"/>
</dbReference>
<feature type="domain" description="Penicillin-binding protein transpeptidase" evidence="14">
    <location>
        <begin position="248"/>
        <end position="581"/>
    </location>
</feature>
<keyword evidence="17" id="KW-1185">Reference proteome</keyword>
<keyword evidence="6" id="KW-0645">Protease</keyword>
<proteinExistence type="predicted"/>
<evidence type="ECO:0000256" key="13">
    <source>
        <dbReference type="ARBA" id="ARBA00023316"/>
    </source>
</evidence>
<keyword evidence="5" id="KW-0121">Carboxypeptidase</keyword>
<dbReference type="GO" id="GO:0009252">
    <property type="term" value="P:peptidoglycan biosynthetic process"/>
    <property type="evidence" value="ECO:0007669"/>
    <property type="project" value="UniProtKB-KW"/>
</dbReference>
<evidence type="ECO:0000256" key="5">
    <source>
        <dbReference type="ARBA" id="ARBA00022645"/>
    </source>
</evidence>
<dbReference type="PROSITE" id="PS50096">
    <property type="entry name" value="IQ"/>
    <property type="match status" value="1"/>
</dbReference>
<evidence type="ECO:0000256" key="7">
    <source>
        <dbReference type="ARBA" id="ARBA00022692"/>
    </source>
</evidence>
<keyword evidence="7" id="KW-0812">Transmembrane</keyword>
<dbReference type="InterPro" id="IPR050515">
    <property type="entry name" value="Beta-lactam/transpept"/>
</dbReference>